<sequence length="156" mass="15980">MKHFLMGVAAAGLALTPAGAQESRPQISLESARTMQQACLDYAAEHDLGVAIAIYDNAGILVAYSRMDGASLAAQDLSQWKGQSAARYRSPTQRSADWDMPNLPHIATIGGGLPIFDAEANPLGGIGVSGAPVAEDIACGMAALAAAGLTSERPTG</sequence>
<accession>A0A3D9FGZ3</accession>
<dbReference type="InterPro" id="IPR038084">
    <property type="entry name" value="PduO/GlcC-like_sf"/>
</dbReference>
<keyword evidence="1" id="KW-0732">Signal</keyword>
<dbReference type="InterPro" id="IPR052517">
    <property type="entry name" value="GlcG_carb_metab_protein"/>
</dbReference>
<protein>
    <submittedName>
        <fullName evidence="2">Uncharacterized protein GlcG (DUF336 family)</fullName>
    </submittedName>
</protein>
<dbReference type="PANTHER" id="PTHR34309">
    <property type="entry name" value="SLR1406 PROTEIN"/>
    <property type="match status" value="1"/>
</dbReference>
<reference evidence="2 3" key="1">
    <citation type="submission" date="2018-07" db="EMBL/GenBank/DDBJ databases">
        <title>Genomic Encyclopedia of Type Strains, Phase IV (KMG-IV): sequencing the most valuable type-strain genomes for metagenomic binning, comparative biology and taxonomic classification.</title>
        <authorList>
            <person name="Goeker M."/>
        </authorList>
    </citation>
    <scope>NUCLEOTIDE SEQUENCE [LARGE SCALE GENOMIC DNA]</scope>
    <source>
        <strain evidence="2 3">DSM 26725</strain>
    </source>
</reference>
<dbReference type="SUPFAM" id="SSF143744">
    <property type="entry name" value="GlcG-like"/>
    <property type="match status" value="1"/>
</dbReference>
<evidence type="ECO:0000256" key="1">
    <source>
        <dbReference type="SAM" id="SignalP"/>
    </source>
</evidence>
<name>A0A3D9FGZ3_9SPHN</name>
<dbReference type="EMBL" id="QRDP01000004">
    <property type="protein sequence ID" value="RED17064.1"/>
    <property type="molecule type" value="Genomic_DNA"/>
</dbReference>
<proteinExistence type="predicted"/>
<feature type="chain" id="PRO_5017675841" evidence="1">
    <location>
        <begin position="21"/>
        <end position="156"/>
    </location>
</feature>
<dbReference type="PANTHER" id="PTHR34309:SF1">
    <property type="entry name" value="PROTEIN GLCG"/>
    <property type="match status" value="1"/>
</dbReference>
<comment type="caution">
    <text evidence="2">The sequence shown here is derived from an EMBL/GenBank/DDBJ whole genome shotgun (WGS) entry which is preliminary data.</text>
</comment>
<dbReference type="Pfam" id="PF03928">
    <property type="entry name" value="HbpS-like"/>
    <property type="match status" value="1"/>
</dbReference>
<feature type="signal peptide" evidence="1">
    <location>
        <begin position="1"/>
        <end position="20"/>
    </location>
</feature>
<dbReference type="InterPro" id="IPR005624">
    <property type="entry name" value="PduO/GlcC-like"/>
</dbReference>
<dbReference type="AlphaFoldDB" id="A0A3D9FGZ3"/>
<gene>
    <name evidence="2" type="ORF">DFR46_2099</name>
</gene>
<evidence type="ECO:0000313" key="3">
    <source>
        <dbReference type="Proteomes" id="UP000256310"/>
    </source>
</evidence>
<keyword evidence="3" id="KW-1185">Reference proteome</keyword>
<dbReference type="Proteomes" id="UP000256310">
    <property type="component" value="Unassembled WGS sequence"/>
</dbReference>
<dbReference type="RefSeq" id="WP_116236386.1">
    <property type="nucleotide sequence ID" value="NZ_QRDP01000004.1"/>
</dbReference>
<evidence type="ECO:0000313" key="2">
    <source>
        <dbReference type="EMBL" id="RED17064.1"/>
    </source>
</evidence>
<dbReference type="OrthoDB" id="5988518at2"/>
<organism evidence="2 3">
    <name type="scientific">Parasphingopyxis lamellibrachiae</name>
    <dbReference type="NCBI Taxonomy" id="680125"/>
    <lineage>
        <taxon>Bacteria</taxon>
        <taxon>Pseudomonadati</taxon>
        <taxon>Pseudomonadota</taxon>
        <taxon>Alphaproteobacteria</taxon>
        <taxon>Sphingomonadales</taxon>
        <taxon>Sphingomonadaceae</taxon>
        <taxon>Parasphingopyxis</taxon>
    </lineage>
</organism>
<dbReference type="Gene3D" id="3.30.450.150">
    <property type="entry name" value="Haem-degrading domain"/>
    <property type="match status" value="1"/>
</dbReference>